<comment type="caution">
    <text evidence="1">The sequence shown here is derived from an EMBL/GenBank/DDBJ whole genome shotgun (WGS) entry which is preliminary data.</text>
</comment>
<keyword evidence="2" id="KW-1185">Reference proteome</keyword>
<dbReference type="EMBL" id="JAVREO010000012">
    <property type="protein sequence ID" value="MDT0268710.1"/>
    <property type="molecule type" value="Genomic_DNA"/>
</dbReference>
<gene>
    <name evidence="1" type="ORF">RM844_20700</name>
</gene>
<dbReference type="Proteomes" id="UP001183410">
    <property type="component" value="Unassembled WGS sequence"/>
</dbReference>
<evidence type="ECO:0000313" key="2">
    <source>
        <dbReference type="Proteomes" id="UP001183410"/>
    </source>
</evidence>
<proteinExistence type="predicted"/>
<name>A0ABU2JUP8_9ACTN</name>
<reference evidence="2" key="1">
    <citation type="submission" date="2023-07" db="EMBL/GenBank/DDBJ databases">
        <title>30 novel species of actinomycetes from the DSMZ collection.</title>
        <authorList>
            <person name="Nouioui I."/>
        </authorList>
    </citation>
    <scope>NUCLEOTIDE SEQUENCE [LARGE SCALE GENOMIC DNA]</scope>
    <source>
        <strain evidence="2">DSM 44915</strain>
    </source>
</reference>
<accession>A0ABU2JUP8</accession>
<dbReference type="RefSeq" id="WP_311668796.1">
    <property type="nucleotide sequence ID" value="NZ_JAVREO010000012.1"/>
</dbReference>
<evidence type="ECO:0000313" key="1">
    <source>
        <dbReference type="EMBL" id="MDT0268710.1"/>
    </source>
</evidence>
<organism evidence="1 2">
    <name type="scientific">Streptomyces chisholmiae</name>
    <dbReference type="NCBI Taxonomy" id="3075540"/>
    <lineage>
        <taxon>Bacteria</taxon>
        <taxon>Bacillati</taxon>
        <taxon>Actinomycetota</taxon>
        <taxon>Actinomycetes</taxon>
        <taxon>Kitasatosporales</taxon>
        <taxon>Streptomycetaceae</taxon>
        <taxon>Streptomyces</taxon>
    </lineage>
</organism>
<sequence>MAPLTHPAPRPDHLRSVPRRRPRWLESDVIETPGEHGRQLLAGLPRPGAIFAVGPSWWFPVPSGSETGMPWPAPARYLNDVRLAVAAPPEWAGEGLWAPQLIHWPNHGVPYSHPLFLFVGVCQLAGVDPVATTTAGDLTAS</sequence>
<protein>
    <submittedName>
        <fullName evidence="1">Uncharacterized protein</fullName>
    </submittedName>
</protein>